<dbReference type="Proteomes" id="UP000034881">
    <property type="component" value="Unassembled WGS sequence"/>
</dbReference>
<name>A0A0G0TW06_9BACT</name>
<reference evidence="2 3" key="1">
    <citation type="journal article" date="2015" name="Nature">
        <title>rRNA introns, odd ribosomes, and small enigmatic genomes across a large radiation of phyla.</title>
        <authorList>
            <person name="Brown C.T."/>
            <person name="Hug L.A."/>
            <person name="Thomas B.C."/>
            <person name="Sharon I."/>
            <person name="Castelle C.J."/>
            <person name="Singh A."/>
            <person name="Wilkins M.J."/>
            <person name="Williams K.H."/>
            <person name="Banfield J.F."/>
        </authorList>
    </citation>
    <scope>NUCLEOTIDE SEQUENCE [LARGE SCALE GENOMIC DNA]</scope>
</reference>
<proteinExistence type="predicted"/>
<gene>
    <name evidence="2" type="ORF">UT77_C0004G0101</name>
</gene>
<protein>
    <submittedName>
        <fullName evidence="2">Uncharacterized protein</fullName>
    </submittedName>
</protein>
<comment type="caution">
    <text evidence="2">The sequence shown here is derived from an EMBL/GenBank/DDBJ whole genome shotgun (WGS) entry which is preliminary data.</text>
</comment>
<sequence>MSKILEIIVSLGLIAFGLSCFLNPKFYKELVKAINAGKGLRTTITPQTTQIGKGVGIIAIIIGTIIFLITLSN</sequence>
<dbReference type="PROSITE" id="PS51257">
    <property type="entry name" value="PROKAR_LIPOPROTEIN"/>
    <property type="match status" value="1"/>
</dbReference>
<keyword evidence="1" id="KW-1133">Transmembrane helix</keyword>
<keyword evidence="1" id="KW-0812">Transmembrane</keyword>
<evidence type="ECO:0000313" key="3">
    <source>
        <dbReference type="Proteomes" id="UP000034881"/>
    </source>
</evidence>
<dbReference type="AlphaFoldDB" id="A0A0G0TW06"/>
<feature type="transmembrane region" description="Helical" evidence="1">
    <location>
        <begin position="7"/>
        <end position="27"/>
    </location>
</feature>
<feature type="transmembrane region" description="Helical" evidence="1">
    <location>
        <begin position="51"/>
        <end position="71"/>
    </location>
</feature>
<evidence type="ECO:0000256" key="1">
    <source>
        <dbReference type="SAM" id="Phobius"/>
    </source>
</evidence>
<organism evidence="2 3">
    <name type="scientific">Candidatus Daviesbacteria bacterium GW2011_GWC2_40_12</name>
    <dbReference type="NCBI Taxonomy" id="1618431"/>
    <lineage>
        <taxon>Bacteria</taxon>
        <taxon>Candidatus Daviesiibacteriota</taxon>
    </lineage>
</organism>
<accession>A0A0G0TW06</accession>
<evidence type="ECO:0000313" key="2">
    <source>
        <dbReference type="EMBL" id="KKR42117.1"/>
    </source>
</evidence>
<keyword evidence="1" id="KW-0472">Membrane</keyword>
<dbReference type="EMBL" id="LBYB01000004">
    <property type="protein sequence ID" value="KKR42117.1"/>
    <property type="molecule type" value="Genomic_DNA"/>
</dbReference>